<protein>
    <submittedName>
        <fullName evidence="2">Uncharacterized protein</fullName>
    </submittedName>
</protein>
<evidence type="ECO:0000313" key="3">
    <source>
        <dbReference type="Proteomes" id="UP000703269"/>
    </source>
</evidence>
<sequence length="1729" mass="190537">MRTAAQKQRAAQWTEGDRQGTIAAALHERRGTCEVYHAVSETDGSDTDDSPPRPNASPASVYATNGRCARLRPRDVPDPLRAGNVDIERASEEEWTDAVNRRCSANEDRAFLLWRRRMRRARDVLWKKVEQLEYARDRGTHLAHDRRKRRRKAELVFNAACEEASGELWVTRYMASLQLRNELQSIVHAFKTLRTSSTALREPDVEEAMPEVACTSDEDQRVFGALATTYDADEDSDSSADELLRGIAALRIQDESQSDELMASDSPTRPTTPVLQDLDAVPQPGNDPRPLTRQRWRPDLLHDPLRAQDVRPELASEYDWHAYVEARHDHAVECAVRECRAAYRAAQRKEDLEVERVNQAERDGKYSPWNVWIDAAEDRRQAERVCGWDCDAATGQLWARRRALEQQLADERAAIRAAFHPELAVPADLPAPEPTDPEGQAFVGLAVLEEGLRAGDSSARADKDAQEGAGPLAPRRVRAVPGSATRTYGRWAAVLSSGLGEEVQGYLDSNRKVLSAPTLEILGRTCVSSAEDGTATDRGLDNPSNDRATPPEQTRDVSERDSGPDEFPALTVIAKSGRALDFAPAAAPECAPIDAPARNDARYWTTPSVSQDPNEDRESDAPTIRGLRVSGEGAAVVVRVSGLLGERQDCDSRRLSLENAIVEAGEPRKDKREAGDSPKFLTLLAFAGSHPAASATSHTASPTPMGDLLPFDLVPLHRHGHVGFHIPIPAILADLLGLPPGKDFIQIRSTCYKFSQGQWYAYHARLFIAERADRGILGWFPMEKELTRKRAMDSPDDARAILKFESRDTVVFFIPFANPRNGTVVRTTLTTQLFTACLSQVAYRAASGYTPAVVATEKVMNNLLESEHLFRECDVLLAITLALTCVPDEDEKASLACHLETMQAEWAPRAPSPLPDLSPDSAWAGDFGREYKSFVRRGLGFGDYSATERSSSGSTASSMPSLVTLLDSSGDEDGSISSTPPSDLEEGEVDEDAGSKEVERRLEELVEGSTMTSAARAMKSLIAEVTERMRDAPCEGNVPRYAALKPREPQIIDVMGVSWIWNHGKPVRRTFIRSCPGLSESLSGYQRVAATFDCTPRPPTPPDPDACAPTPAINGASGASARSDGASDSARESIPNTAPTTAPSTSIPLSTEFLVARHPDTDRQHDETPACTNDSETCLCDAHIDNLDITKLPDEELEAAGKAVAARWKAEMDQVEEYDRMRAARASAKAEEGTLRSAVRAISPYVCRDEATLQRQEACPPQVLHINAQHLPDTLTIPPTPYLKPDTPVVPLWGTAGMCPDASTIPLPPPMIAYPAPDLLADTRQELQHEEGMFEMDMDLGSEVRRPLLLTWYDTDSADAQASSPAPPCPAASPPLIRRLPTPFSIRSPTLRNAMANDDHALENLYARVHEDVRKILADDFEEPRDDADVWNEAFKANEEADALAYPAAPAALNGEPSPEVLAETRRVIEEIRRELSSSPESSVSDSFMSIDPYTSELTYEAMEQDSSTRPPPVPTPASYCPPWTSPMSRSSRSPAPSLYDVPPGRQRGLGVHGFLDTRHPQPLRGRPLRVPGPAQAHTQLQRTGFLGHKDLVGATGIRNLMVPMVHEEVHDAVGNGLLGKIDTVRRKKGKLTLDELEMLYPYPEDFGSPFLYAEEQLSLRQCLHFWRSLNDAGQHNWRISRLEYLLWFRPAGGRNDDQEICRMRQGQRLGPLGYGREIVSFPPRGVQP</sequence>
<accession>A0A9P3LLN8</accession>
<reference evidence="2 3" key="1">
    <citation type="submission" date="2021-08" db="EMBL/GenBank/DDBJ databases">
        <title>Draft Genome Sequence of Phanerochaete sordida strain YK-624.</title>
        <authorList>
            <person name="Mori T."/>
            <person name="Dohra H."/>
            <person name="Suzuki T."/>
            <person name="Kawagishi H."/>
            <person name="Hirai H."/>
        </authorList>
    </citation>
    <scope>NUCLEOTIDE SEQUENCE [LARGE SCALE GENOMIC DNA]</scope>
    <source>
        <strain evidence="2 3">YK-624</strain>
    </source>
</reference>
<dbReference type="EMBL" id="BPQB01000117">
    <property type="protein sequence ID" value="GJE99716.1"/>
    <property type="molecule type" value="Genomic_DNA"/>
</dbReference>
<evidence type="ECO:0000256" key="1">
    <source>
        <dbReference type="SAM" id="MobiDB-lite"/>
    </source>
</evidence>
<feature type="compositionally biased region" description="Acidic residues" evidence="1">
    <location>
        <begin position="983"/>
        <end position="992"/>
    </location>
</feature>
<dbReference type="Proteomes" id="UP000703269">
    <property type="component" value="Unassembled WGS sequence"/>
</dbReference>
<organism evidence="2 3">
    <name type="scientific">Phanerochaete sordida</name>
    <dbReference type="NCBI Taxonomy" id="48140"/>
    <lineage>
        <taxon>Eukaryota</taxon>
        <taxon>Fungi</taxon>
        <taxon>Dikarya</taxon>
        <taxon>Basidiomycota</taxon>
        <taxon>Agaricomycotina</taxon>
        <taxon>Agaricomycetes</taxon>
        <taxon>Polyporales</taxon>
        <taxon>Phanerochaetaceae</taxon>
        <taxon>Phanerochaete</taxon>
    </lineage>
</organism>
<proteinExistence type="predicted"/>
<evidence type="ECO:0000313" key="2">
    <source>
        <dbReference type="EMBL" id="GJE99716.1"/>
    </source>
</evidence>
<feature type="compositionally biased region" description="Polar residues" evidence="1">
    <location>
        <begin position="265"/>
        <end position="274"/>
    </location>
</feature>
<feature type="region of interest" description="Disordered" evidence="1">
    <location>
        <begin position="255"/>
        <end position="295"/>
    </location>
</feature>
<feature type="region of interest" description="Disordered" evidence="1">
    <location>
        <begin position="454"/>
        <end position="481"/>
    </location>
</feature>
<feature type="region of interest" description="Disordered" evidence="1">
    <location>
        <begin position="1501"/>
        <end position="1569"/>
    </location>
</feature>
<gene>
    <name evidence="2" type="ORF">PsYK624_159870</name>
</gene>
<feature type="region of interest" description="Disordered" evidence="1">
    <location>
        <begin position="1359"/>
        <end position="1378"/>
    </location>
</feature>
<feature type="compositionally biased region" description="Low complexity" evidence="1">
    <location>
        <begin position="1105"/>
        <end position="1146"/>
    </location>
</feature>
<feature type="compositionally biased region" description="Basic and acidic residues" evidence="1">
    <location>
        <begin position="553"/>
        <end position="563"/>
    </location>
</feature>
<feature type="region of interest" description="Disordered" evidence="1">
    <location>
        <begin position="1093"/>
        <end position="1146"/>
    </location>
</feature>
<comment type="caution">
    <text evidence="2">The sequence shown here is derived from an EMBL/GenBank/DDBJ whole genome shotgun (WGS) entry which is preliminary data.</text>
</comment>
<name>A0A9P3LLN8_9APHY</name>
<feature type="compositionally biased region" description="Low complexity" evidence="1">
    <location>
        <begin position="1522"/>
        <end position="1538"/>
    </location>
</feature>
<feature type="region of interest" description="Disordered" evidence="1">
    <location>
        <begin position="530"/>
        <end position="567"/>
    </location>
</feature>
<feature type="region of interest" description="Disordered" evidence="1">
    <location>
        <begin position="40"/>
        <end position="63"/>
    </location>
</feature>
<dbReference type="OrthoDB" id="10691222at2759"/>
<feature type="region of interest" description="Disordered" evidence="1">
    <location>
        <begin position="945"/>
        <end position="998"/>
    </location>
</feature>
<feature type="compositionally biased region" description="Low complexity" evidence="1">
    <location>
        <begin position="945"/>
        <end position="961"/>
    </location>
</feature>
<keyword evidence="3" id="KW-1185">Reference proteome</keyword>